<evidence type="ECO:0000313" key="4">
    <source>
        <dbReference type="EMBL" id="MBB6454885.1"/>
    </source>
</evidence>
<dbReference type="Proteomes" id="UP000581688">
    <property type="component" value="Unassembled WGS sequence"/>
</dbReference>
<dbReference type="RefSeq" id="WP_174497300.1">
    <property type="nucleotide sequence ID" value="NZ_CADDWK010000013.1"/>
</dbReference>
<dbReference type="PROSITE" id="PS01031">
    <property type="entry name" value="SHSP"/>
    <property type="match status" value="1"/>
</dbReference>
<proteinExistence type="inferred from homology"/>
<evidence type="ECO:0000256" key="2">
    <source>
        <dbReference type="RuleBase" id="RU003616"/>
    </source>
</evidence>
<dbReference type="Gene3D" id="2.60.40.790">
    <property type="match status" value="1"/>
</dbReference>
<reference evidence="4 5" key="1">
    <citation type="submission" date="2020-08" db="EMBL/GenBank/DDBJ databases">
        <title>Genomic Encyclopedia of Type Strains, Phase IV (KMG-IV): sequencing the most valuable type-strain genomes for metagenomic binning, comparative biology and taxonomic classification.</title>
        <authorList>
            <person name="Goeker M."/>
        </authorList>
    </citation>
    <scope>NUCLEOTIDE SEQUENCE [LARGE SCALE GENOMIC DNA]</scope>
    <source>
        <strain evidence="4 5">DSM 19612</strain>
    </source>
</reference>
<dbReference type="Pfam" id="PF00011">
    <property type="entry name" value="HSP20"/>
    <property type="match status" value="1"/>
</dbReference>
<dbReference type="InterPro" id="IPR008978">
    <property type="entry name" value="HSP20-like_chaperone"/>
</dbReference>
<comment type="caution">
    <text evidence="4">The sequence shown here is derived from an EMBL/GenBank/DDBJ whole genome shotgun (WGS) entry which is preliminary data.</text>
</comment>
<dbReference type="SUPFAM" id="SSF49764">
    <property type="entry name" value="HSP20-like chaperones"/>
    <property type="match status" value="1"/>
</dbReference>
<evidence type="ECO:0000259" key="3">
    <source>
        <dbReference type="PROSITE" id="PS01031"/>
    </source>
</evidence>
<comment type="similarity">
    <text evidence="1 2">Belongs to the small heat shock protein (HSP20) family.</text>
</comment>
<gene>
    <name evidence="4" type="ORF">HNQ94_003374</name>
</gene>
<keyword evidence="5" id="KW-1185">Reference proteome</keyword>
<sequence>MDPFKNMQDWKKNMDHFFGENFWGEFEGILKPQIPQVNMYQGDNEVTCIFNIPGLKDSKSIDVIVDYATLEVRGIISVQNPSRQVVKEEILQGSFDRKLDLPFPVRSDKIDGTYQNGLLFITLYRLITKESNKNRVPIRIRDK</sequence>
<evidence type="ECO:0000256" key="1">
    <source>
        <dbReference type="PROSITE-ProRule" id="PRU00285"/>
    </source>
</evidence>
<feature type="domain" description="SHSP" evidence="3">
    <location>
        <begin position="28"/>
        <end position="141"/>
    </location>
</feature>
<dbReference type="AlphaFoldDB" id="A0A841Q939"/>
<organism evidence="4 5">
    <name type="scientific">Salirhabdus euzebyi</name>
    <dbReference type="NCBI Taxonomy" id="394506"/>
    <lineage>
        <taxon>Bacteria</taxon>
        <taxon>Bacillati</taxon>
        <taxon>Bacillota</taxon>
        <taxon>Bacilli</taxon>
        <taxon>Bacillales</taxon>
        <taxon>Bacillaceae</taxon>
        <taxon>Salirhabdus</taxon>
    </lineage>
</organism>
<name>A0A841Q939_9BACI</name>
<protein>
    <submittedName>
        <fullName evidence="4">HSP20 family protein</fullName>
    </submittedName>
</protein>
<dbReference type="EMBL" id="JACHGH010000013">
    <property type="protein sequence ID" value="MBB6454885.1"/>
    <property type="molecule type" value="Genomic_DNA"/>
</dbReference>
<accession>A0A841Q939</accession>
<dbReference type="InterPro" id="IPR002068">
    <property type="entry name" value="A-crystallin/Hsp20_dom"/>
</dbReference>
<dbReference type="CDD" id="cd06464">
    <property type="entry name" value="ACD_sHsps-like"/>
    <property type="match status" value="1"/>
</dbReference>
<evidence type="ECO:0000313" key="5">
    <source>
        <dbReference type="Proteomes" id="UP000581688"/>
    </source>
</evidence>